<comment type="caution">
    <text evidence="4">The sequence shown here is derived from an EMBL/GenBank/DDBJ whole genome shotgun (WGS) entry which is preliminary data.</text>
</comment>
<evidence type="ECO:0000256" key="2">
    <source>
        <dbReference type="SAM" id="Phobius"/>
    </source>
</evidence>
<proteinExistence type="predicted"/>
<feature type="transmembrane region" description="Helical" evidence="2">
    <location>
        <begin position="210"/>
        <end position="230"/>
    </location>
</feature>
<dbReference type="EMBL" id="WVTA01000003">
    <property type="protein sequence ID" value="KAK3214487.1"/>
    <property type="molecule type" value="Genomic_DNA"/>
</dbReference>
<feature type="region of interest" description="Disordered" evidence="1">
    <location>
        <begin position="330"/>
        <end position="418"/>
    </location>
</feature>
<evidence type="ECO:0000259" key="3">
    <source>
        <dbReference type="Pfam" id="PF24808"/>
    </source>
</evidence>
<organism evidence="4 5">
    <name type="scientific">Pseudopithomyces chartarum</name>
    <dbReference type="NCBI Taxonomy" id="1892770"/>
    <lineage>
        <taxon>Eukaryota</taxon>
        <taxon>Fungi</taxon>
        <taxon>Dikarya</taxon>
        <taxon>Ascomycota</taxon>
        <taxon>Pezizomycotina</taxon>
        <taxon>Dothideomycetes</taxon>
        <taxon>Pleosporomycetidae</taxon>
        <taxon>Pleosporales</taxon>
        <taxon>Massarineae</taxon>
        <taxon>Didymosphaeriaceae</taxon>
        <taxon>Pseudopithomyces</taxon>
    </lineage>
</organism>
<dbReference type="PANTHER" id="PTHR38118">
    <property type="entry name" value="ANCHORED CELL WALL PROTEIN 11-RELATED"/>
    <property type="match status" value="1"/>
</dbReference>
<keyword evidence="2" id="KW-1133">Transmembrane helix</keyword>
<evidence type="ECO:0000256" key="1">
    <source>
        <dbReference type="SAM" id="MobiDB-lite"/>
    </source>
</evidence>
<feature type="compositionally biased region" description="Low complexity" evidence="1">
    <location>
        <begin position="144"/>
        <end position="183"/>
    </location>
</feature>
<feature type="region of interest" description="Disordered" evidence="1">
    <location>
        <begin position="270"/>
        <end position="296"/>
    </location>
</feature>
<gene>
    <name evidence="4" type="ORF">GRF29_19g343362</name>
</gene>
<keyword evidence="2" id="KW-0472">Membrane</keyword>
<dbReference type="InterPro" id="IPR056124">
    <property type="entry name" value="DUF7707"/>
</dbReference>
<feature type="compositionally biased region" description="Gly residues" evidence="1">
    <location>
        <begin position="338"/>
        <end position="352"/>
    </location>
</feature>
<dbReference type="Proteomes" id="UP001280581">
    <property type="component" value="Unassembled WGS sequence"/>
</dbReference>
<feature type="domain" description="DUF7707" evidence="3">
    <location>
        <begin position="11"/>
        <end position="100"/>
    </location>
</feature>
<protein>
    <recommendedName>
        <fullName evidence="3">DUF7707 domain-containing protein</fullName>
    </recommendedName>
</protein>
<dbReference type="Pfam" id="PF24808">
    <property type="entry name" value="DUF7707"/>
    <property type="match status" value="1"/>
</dbReference>
<accession>A0AAN6M5C2</accession>
<feature type="compositionally biased region" description="Basic and acidic residues" evidence="1">
    <location>
        <begin position="356"/>
        <end position="388"/>
    </location>
</feature>
<dbReference type="PANTHER" id="PTHR38118:SF2">
    <property type="entry name" value="CDP-ALCOHOL PHOSPHATIDYLTRANSFERASE PROTEIN"/>
    <property type="match status" value="1"/>
</dbReference>
<reference evidence="4 5" key="1">
    <citation type="submission" date="2021-02" db="EMBL/GenBank/DDBJ databases">
        <title>Genome assembly of Pseudopithomyces chartarum.</title>
        <authorList>
            <person name="Jauregui R."/>
            <person name="Singh J."/>
            <person name="Voisey C."/>
        </authorList>
    </citation>
    <scope>NUCLEOTIDE SEQUENCE [LARGE SCALE GENOMIC DNA]</scope>
    <source>
        <strain evidence="4 5">AGR01</strain>
    </source>
</reference>
<name>A0AAN6M5C2_9PLEO</name>
<sequence>MASASPDLCCSIDPASVSQSTRLSWCQANLNTCTEICGGQGSLASGGNQCDSNTLEYTCKCRNGTEPDLGEYAQTIPSLECNQWKSNCVSAGGSTQECTSVLCGNKVAGEVELSTSDSNPAPSSTPAPDPSPTTTDKNILSGLPSISPNNPTKSPNSSSIRTTTLRESTQTSSSSSNTGSPESQNTTVSGPKDDTFPPSNPSGFSTGTKAGAAIGGLVIVLLLILLAFYIRRRKRMHKARSGIPSHEGLHPSDEKQLAVPIASEISQKAELDSENHVRGHDVPAELDGGQGYGTRSEAYRHGEVGQVVELPSSTGALEMSGEGVGGGVGAGQIAVEGTQGGDQRGSLFGYGGSARMDAEVETRSEPKSEPETKSETKPEPQPEPRPEPESIPESQPQPQPEPERSLAPMAISSKPLSTEEIEALEEEERRLDEEMAEVQRMKELREKKFAVQQKLKEAKRR</sequence>
<dbReference type="AlphaFoldDB" id="A0AAN6M5C2"/>
<evidence type="ECO:0000313" key="4">
    <source>
        <dbReference type="EMBL" id="KAK3214487.1"/>
    </source>
</evidence>
<keyword evidence="2" id="KW-0812">Transmembrane</keyword>
<keyword evidence="5" id="KW-1185">Reference proteome</keyword>
<evidence type="ECO:0000313" key="5">
    <source>
        <dbReference type="Proteomes" id="UP001280581"/>
    </source>
</evidence>
<feature type="compositionally biased region" description="Basic and acidic residues" evidence="1">
    <location>
        <begin position="270"/>
        <end position="283"/>
    </location>
</feature>
<feature type="region of interest" description="Disordered" evidence="1">
    <location>
        <begin position="113"/>
        <end position="204"/>
    </location>
</feature>